<dbReference type="EMBL" id="LGSR01000013">
    <property type="protein sequence ID" value="KOS21218.1"/>
    <property type="molecule type" value="Genomic_DNA"/>
</dbReference>
<protein>
    <recommendedName>
        <fullName evidence="1">PLD phosphodiesterase domain-containing protein</fullName>
    </recommendedName>
</protein>
<dbReference type="STRING" id="150374.A0A0M8MYA0"/>
<dbReference type="SUPFAM" id="SSF56024">
    <property type="entry name" value="Phospholipase D/nuclease"/>
    <property type="match status" value="2"/>
</dbReference>
<evidence type="ECO:0000313" key="2">
    <source>
        <dbReference type="EMBL" id="KOS21218.1"/>
    </source>
</evidence>
<dbReference type="PROSITE" id="PS50035">
    <property type="entry name" value="PLD"/>
    <property type="match status" value="1"/>
</dbReference>
<dbReference type="Proteomes" id="UP000053831">
    <property type="component" value="Unassembled WGS sequence"/>
</dbReference>
<evidence type="ECO:0000313" key="3">
    <source>
        <dbReference type="Proteomes" id="UP000053831"/>
    </source>
</evidence>
<dbReference type="InterPro" id="IPR001736">
    <property type="entry name" value="PLipase_D/transphosphatidylase"/>
</dbReference>
<organism evidence="2 3">
    <name type="scientific">Escovopsis weberi</name>
    <dbReference type="NCBI Taxonomy" id="150374"/>
    <lineage>
        <taxon>Eukaryota</taxon>
        <taxon>Fungi</taxon>
        <taxon>Dikarya</taxon>
        <taxon>Ascomycota</taxon>
        <taxon>Pezizomycotina</taxon>
        <taxon>Sordariomycetes</taxon>
        <taxon>Hypocreomycetidae</taxon>
        <taxon>Hypocreales</taxon>
        <taxon>Hypocreaceae</taxon>
        <taxon>Escovopsis</taxon>
    </lineage>
</organism>
<keyword evidence="3" id="KW-1185">Reference proteome</keyword>
<feature type="domain" description="PLD phosphodiesterase" evidence="1">
    <location>
        <begin position="203"/>
        <end position="230"/>
    </location>
</feature>
<dbReference type="Pfam" id="PF13091">
    <property type="entry name" value="PLDc_2"/>
    <property type="match status" value="1"/>
</dbReference>
<name>A0A0M8MYA0_ESCWE</name>
<gene>
    <name evidence="2" type="ORF">ESCO_004567</name>
</gene>
<evidence type="ECO:0000259" key="1">
    <source>
        <dbReference type="PROSITE" id="PS50035"/>
    </source>
</evidence>
<proteinExistence type="predicted"/>
<dbReference type="PANTHER" id="PTHR21248">
    <property type="entry name" value="CARDIOLIPIN SYNTHASE"/>
    <property type="match status" value="1"/>
</dbReference>
<sequence>MVSEHVLTLCQKAIQQLYGHFKKDLGRDPDEHRAAPSPQAIESARACGRWASTEPGLLFLQALADSLACLDADPMAGMVSPPLMASHGTMPLTAIAPLADIIRHCSNLIVRAEREIFFMTCSWAPSVAQRLIKDALIELSRRAGARGQRVMVKMMYDKASLASIVDPRQPLKPDSFASPQTQLPPPDTVPNLDVEVMTLHQLLVGTLHAKLCIVDRRIAAIMSNNVEDNPNMEMLTHVEGPIVDSVYDSALITWGHHLNPYLPSHRFPTAQEALPEHTPEDPHYDEDVSGEVVRIQSCYSATSSETLLQVVNRRLNLAAKSPIEPTGPSIPPGEEMTPYLATRTTRPVPMALVSRPPYGSPDSRNINVPQNEAWLSLIRNAKRDVFIQTPDLNAEPLIRSIAAALGRGVEVTYYVCFGYNDAGEVIPGQGGTNDQAASALMASLPEDGPERRLLKIYNYVGKDQDHPIHQCFKARTCHVKLLIADGVVGVQGSGNQDTQSWLHSQEMNIMVDSQEICAQWRDGIERNQNTRLFGRVAEDGIWRDSEGQPGEGYMGNPGRFEALIKGVSGMLRKMKSAGNI</sequence>
<dbReference type="GO" id="GO:0032049">
    <property type="term" value="P:cardiolipin biosynthetic process"/>
    <property type="evidence" value="ECO:0007669"/>
    <property type="project" value="UniProtKB-ARBA"/>
</dbReference>
<dbReference type="OrthoDB" id="9997422at2759"/>
<dbReference type="Gene3D" id="3.30.870.10">
    <property type="entry name" value="Endonuclease Chain A"/>
    <property type="match status" value="2"/>
</dbReference>
<dbReference type="GO" id="GO:0030572">
    <property type="term" value="F:phosphatidyltransferase activity"/>
    <property type="evidence" value="ECO:0007669"/>
    <property type="project" value="UniProtKB-ARBA"/>
</dbReference>
<dbReference type="PANTHER" id="PTHR21248:SF22">
    <property type="entry name" value="PHOSPHOLIPASE D"/>
    <property type="match status" value="1"/>
</dbReference>
<dbReference type="AlphaFoldDB" id="A0A0M8MYA0"/>
<dbReference type="InterPro" id="IPR025202">
    <property type="entry name" value="PLD-like_dom"/>
</dbReference>
<accession>A0A0M8MYA0</accession>
<dbReference type="CDD" id="cd00138">
    <property type="entry name" value="PLDc_SF"/>
    <property type="match status" value="1"/>
</dbReference>
<reference evidence="2 3" key="1">
    <citation type="submission" date="2015-07" db="EMBL/GenBank/DDBJ databases">
        <title>The genome of the fungus Escovopsis weberi, a specialized disease agent of ant agriculture.</title>
        <authorList>
            <person name="de Man T.J."/>
            <person name="Stajich J.E."/>
            <person name="Kubicek C.P."/>
            <person name="Chenthamara K."/>
            <person name="Atanasova L."/>
            <person name="Druzhinina I.S."/>
            <person name="Birnbaum S."/>
            <person name="Barribeau S.M."/>
            <person name="Teiling C."/>
            <person name="Suen G."/>
            <person name="Currie C."/>
            <person name="Gerardo N.M."/>
        </authorList>
    </citation>
    <scope>NUCLEOTIDE SEQUENCE [LARGE SCALE GENOMIC DNA]</scope>
</reference>
<comment type="caution">
    <text evidence="2">The sequence shown here is derived from an EMBL/GenBank/DDBJ whole genome shotgun (WGS) entry which is preliminary data.</text>
</comment>